<feature type="domain" description="ASPIC/UnbV" evidence="2">
    <location>
        <begin position="528"/>
        <end position="594"/>
    </location>
</feature>
<comment type="caution">
    <text evidence="3">The sequence shown here is derived from an EMBL/GenBank/DDBJ whole genome shotgun (WGS) entry which is preliminary data.</text>
</comment>
<gene>
    <name evidence="3" type="ORF">FGG15_15865</name>
</gene>
<keyword evidence="1" id="KW-0732">Signal</keyword>
<accession>A0ABY2WM87</accession>
<dbReference type="Pfam" id="PF07593">
    <property type="entry name" value="UnbV_ASPIC"/>
    <property type="match status" value="1"/>
</dbReference>
<name>A0ABY2WM87_9FLAO</name>
<dbReference type="SUPFAM" id="SSF69318">
    <property type="entry name" value="Integrin alpha N-terminal domain"/>
    <property type="match status" value="3"/>
</dbReference>
<proteinExistence type="predicted"/>
<dbReference type="Gene3D" id="2.130.10.130">
    <property type="entry name" value="Integrin alpha, N-terminal"/>
    <property type="match status" value="5"/>
</dbReference>
<dbReference type="PANTHER" id="PTHR16026">
    <property type="entry name" value="CARTILAGE ACIDIC PROTEIN 1"/>
    <property type="match status" value="1"/>
</dbReference>
<reference evidence="3 4" key="1">
    <citation type="submission" date="2019-05" db="EMBL/GenBank/DDBJ databases">
        <title>Flagellimonas sp. AsT0115, sp. nov., isolated from a marine red algae, Asparagopsis taxiformis.</title>
        <authorList>
            <person name="Kim J."/>
            <person name="Jeong S.E."/>
            <person name="Jeon C.O."/>
        </authorList>
    </citation>
    <scope>NUCLEOTIDE SEQUENCE [LARGE SCALE GENOMIC DNA]</scope>
    <source>
        <strain evidence="3 4">AsT0115</strain>
    </source>
</reference>
<dbReference type="PANTHER" id="PTHR16026:SF0">
    <property type="entry name" value="CARTILAGE ACIDIC PROTEIN 1"/>
    <property type="match status" value="1"/>
</dbReference>
<dbReference type="PROSITE" id="PS51257">
    <property type="entry name" value="PROKAR_LIPOPROTEIN"/>
    <property type="match status" value="1"/>
</dbReference>
<dbReference type="InterPro" id="IPR013517">
    <property type="entry name" value="FG-GAP"/>
</dbReference>
<dbReference type="Pfam" id="PF13517">
    <property type="entry name" value="FG-GAP_3"/>
    <property type="match status" value="7"/>
</dbReference>
<dbReference type="EMBL" id="VCNI01000002">
    <property type="protein sequence ID" value="TMU55641.1"/>
    <property type="molecule type" value="Genomic_DNA"/>
</dbReference>
<dbReference type="InterPro" id="IPR011519">
    <property type="entry name" value="UnbV_ASPIC"/>
</dbReference>
<dbReference type="InterPro" id="IPR028994">
    <property type="entry name" value="Integrin_alpha_N"/>
</dbReference>
<evidence type="ECO:0000259" key="2">
    <source>
        <dbReference type="Pfam" id="PF07593"/>
    </source>
</evidence>
<evidence type="ECO:0000313" key="4">
    <source>
        <dbReference type="Proteomes" id="UP000751614"/>
    </source>
</evidence>
<keyword evidence="4" id="KW-1185">Reference proteome</keyword>
<dbReference type="Proteomes" id="UP000751614">
    <property type="component" value="Unassembled WGS sequence"/>
</dbReference>
<dbReference type="InterPro" id="IPR027039">
    <property type="entry name" value="Crtac1"/>
</dbReference>
<evidence type="ECO:0000256" key="1">
    <source>
        <dbReference type="ARBA" id="ARBA00022729"/>
    </source>
</evidence>
<organism evidence="3 4">
    <name type="scientific">Flagellimonas algicola</name>
    <dbReference type="NCBI Taxonomy" id="2583815"/>
    <lineage>
        <taxon>Bacteria</taxon>
        <taxon>Pseudomonadati</taxon>
        <taxon>Bacteroidota</taxon>
        <taxon>Flavobacteriia</taxon>
        <taxon>Flavobacteriales</taxon>
        <taxon>Flavobacteriaceae</taxon>
        <taxon>Flagellimonas</taxon>
    </lineage>
</organism>
<protein>
    <recommendedName>
        <fullName evidence="2">ASPIC/UnbV domain-containing protein</fullName>
    </recommendedName>
</protein>
<evidence type="ECO:0000313" key="3">
    <source>
        <dbReference type="EMBL" id="TMU55641.1"/>
    </source>
</evidence>
<sequence length="1107" mass="123288">MISCKYVTSYTLILLSLIGLFSCSKSNEKPSDKTIPLFTEISSSQSGIGFVNEIPENSAMNSMVYEYFYNGGGVAIGDVDNDGLADIYFTANLKENKLYKNLGDFKFEDITAKAKVKGSFGWTTGVTMADINADGWLDIYICKSGKGKAENRANLLYINNKNGTFSEMATSYGLDFSGYSTQASFFDYDRDGDLDLFLLNHNVAPVNTNTPEVFKNEENELVGDRLYRNDNGKFTNISKQAGIIGNSLGFGLGVSIGDLNNDGWPDIYVGNDYIEQDYLYYNNRDGTFTEGIKTSMGHTSNFSMGTDIADINNDGLPEVISLDMVAEDNYGIKTSMSGMDPKAFNYAVEKGFHYQYMYNALHLNNGDGHFSEIAQMANVSNTDWSWAPLLADFDNDGQKDLFVTNGLKRDFRNNDFKKYKLERLEQAQNRNEKMPKVIEELVQKTPQRKTTNYLFRSNGDLTFTNKTSDWGIQTPTFSNGAAYGDLDNDGDLDLVINNIDQAATVLRNNSKQNYIQFEFKGPSRNPFGVGTIVTIETNDGQQFATNYPTRGYQSAVQPLVHFGLSQTTQVEKAAILWPDGKSQTFQNLGSNQRMHVDYGKAVATQEEKNRITDILFQDITDASEIKYRHTENFHDDFALESLLPHKMSQEGPALAVGDINQDGLDDFYIGGAKGYSGALYVQQENGKFHVQNQTIFSEDKIHEDVDAAFFDVDKDGDLDLYVASGSNEEKAGSNYYLDRIYVNENGLFSKVLNPFNQDVASSSSIVRPYDYDKDGDLDLFVGGRQEPGKYPLSGTSVLWRNDTENGRINFTSMQEEIPDDLGMVTDAAWADVDGDGFSDLILVGEWMSIKIFKNHKGSFTNISDHIGLENQTGWWFSLEVGDFDADGDMDFVAGNLGLNSKYQASSREPFEIYAKDFDQTGSLDIVLGYHQEGKQFPLRGRECSSNQMPFIKKKFPTYHDFASASLEDVYGKENLATAVQFQSKTFASAYFENQGDGSFTSRPLPNLAQQTAVRDIIATDFTGDGLEDLLLFGNLYGFEVETPRQDAGYGLLMEGNGSGSFEPQMPYASGLYIPGDVSQACMLRLASNKKGLLVAKNNDYLQLLEIQ</sequence>